<dbReference type="Gene3D" id="1.20.144.10">
    <property type="entry name" value="Phosphatidic acid phosphatase type 2/haloperoxidase"/>
    <property type="match status" value="1"/>
</dbReference>
<dbReference type="PROSITE" id="PS51208">
    <property type="entry name" value="AUTOTRANSPORTER"/>
    <property type="match status" value="1"/>
</dbReference>
<dbReference type="Pfam" id="PF03797">
    <property type="entry name" value="Autotransporter"/>
    <property type="match status" value="1"/>
</dbReference>
<evidence type="ECO:0000259" key="2">
    <source>
        <dbReference type="PROSITE" id="PS51208"/>
    </source>
</evidence>
<name>A0A212RZD8_RHOAC</name>
<evidence type="ECO:0000256" key="1">
    <source>
        <dbReference type="SAM" id="SignalP"/>
    </source>
</evidence>
<dbReference type="SUPFAM" id="SSF103515">
    <property type="entry name" value="Autotransporter"/>
    <property type="match status" value="1"/>
</dbReference>
<protein>
    <submittedName>
        <fullName evidence="3">Outer membrane autotransporter barrel domain-containing protein</fullName>
    </submittedName>
</protein>
<dbReference type="Proteomes" id="UP000198418">
    <property type="component" value="Unassembled WGS sequence"/>
</dbReference>
<feature type="chain" id="PRO_5012397432" evidence="1">
    <location>
        <begin position="26"/>
        <end position="1079"/>
    </location>
</feature>
<dbReference type="InterPro" id="IPR000326">
    <property type="entry name" value="PAP2/HPO"/>
</dbReference>
<dbReference type="Gene3D" id="2.40.128.130">
    <property type="entry name" value="Autotransporter beta-domain"/>
    <property type="match status" value="1"/>
</dbReference>
<evidence type="ECO:0000313" key="4">
    <source>
        <dbReference type="Proteomes" id="UP000198418"/>
    </source>
</evidence>
<dbReference type="InterPro" id="IPR006315">
    <property type="entry name" value="OM_autotransptr_brl_dom"/>
</dbReference>
<dbReference type="NCBIfam" id="TIGR01414">
    <property type="entry name" value="autotrans_barl"/>
    <property type="match status" value="1"/>
</dbReference>
<keyword evidence="4" id="KW-1185">Reference proteome</keyword>
<dbReference type="InterPro" id="IPR036709">
    <property type="entry name" value="Autotransporte_beta_dom_sf"/>
</dbReference>
<dbReference type="SMART" id="SM00869">
    <property type="entry name" value="Autotransporter"/>
    <property type="match status" value="1"/>
</dbReference>
<keyword evidence="1" id="KW-0732">Signal</keyword>
<dbReference type="SUPFAM" id="SSF48317">
    <property type="entry name" value="Acid phosphatase/Vanadium-dependent haloperoxidase"/>
    <property type="match status" value="1"/>
</dbReference>
<dbReference type="AlphaFoldDB" id="A0A212RZD8"/>
<accession>A0A212RZD8</accession>
<dbReference type="GO" id="GO:0019867">
    <property type="term" value="C:outer membrane"/>
    <property type="evidence" value="ECO:0007669"/>
    <property type="project" value="InterPro"/>
</dbReference>
<reference evidence="4" key="1">
    <citation type="submission" date="2017-06" db="EMBL/GenBank/DDBJ databases">
        <authorList>
            <person name="Varghese N."/>
            <person name="Submissions S."/>
        </authorList>
    </citation>
    <scope>NUCLEOTIDE SEQUENCE [LARGE SCALE GENOMIC DNA]</scope>
    <source>
        <strain evidence="4">DSM 137</strain>
    </source>
</reference>
<dbReference type="InterPro" id="IPR005546">
    <property type="entry name" value="Autotransporte_beta"/>
</dbReference>
<gene>
    <name evidence="3" type="ORF">SAMN06265338_10958</name>
</gene>
<dbReference type="OrthoDB" id="7195851at2"/>
<dbReference type="EMBL" id="FYDG01000009">
    <property type="protein sequence ID" value="SNB78102.1"/>
    <property type="molecule type" value="Genomic_DNA"/>
</dbReference>
<feature type="signal peptide" evidence="1">
    <location>
        <begin position="1"/>
        <end position="25"/>
    </location>
</feature>
<evidence type="ECO:0000313" key="3">
    <source>
        <dbReference type="EMBL" id="SNB78102.1"/>
    </source>
</evidence>
<sequence length="1079" mass="108695">MLRANQVSSLALIVAAGLASSPALAASTTVTAADANVLNLLSPFLSLNATAIGQATLTANLNGVITTNKAAAASPAIEAEAISEKNLFGGATSSITLLGNTTSYYGPAGNLAGGLPAQAIQNGVAFSGSGNLTQTAVNGTISGAQSYGGLGNLGGAFQAAVSPYAVTTSTASYVTSTSAATANPLLTGQYATQNVVSLLVNAYSFNSTDLGVAKNYFANGAASNPSTYPAGYVASLAVAPSGYTLPTSANGTFPNLLSSVYDVAYGVSNTQANQNVYGSSRPVQVAPNQLTQFDPNAITGLTTNAAFPSGHTTYAFTDSILVGMMTPQFFQSMLLSASEYGNSRIALGVHYPLDIVGSRAFVQYNLMQLLSATAATGATQATNPYYYTNANGSTTVLNLNGQFVSAAQSLNAYLNTQTSGCGGSLAACAASNPYNAYSAATYAAQGATNAAVYQYRMTYGMPTYSYAQAPRELADTKGYTAAILLSTLYGGQGNAQAQALANAVTGGTSGAGLYADLTTGTINQIIANTEGQALQAFYGSQLSYWGRINLYDAAGYFSGVTGALTLAATDKVNTNVTVANGGAFGGAGAVTGALTYQSGASLIANPGSTLTVKSGAVTLQNGASVALGAYTPGTYKVVQADSGQTVSVADSVAATGSVLAYEKASLSVANSALSVTLTSNTAAAAQTSNQRAVGAAIDAGANASGFAGNALGQSFYAGLTTGADAAATLDRVGGAERAGANFAALQTGATIADAISNQAAFGLQGSGPDTSGISHVLSYAGAPKKGPIVVKGPAPAPARDWRVWGEFLGGGVNVGGDGGRPGFNGATYGGLAGLDYLVQPNWLFGVALGGSTTHYKTSLGGSGDVDAFHGGLYTAYAFGPGYYFEGSETFSANDNKGQRWSGGAALQQLKSSYGSWEARTRLELGRTFAWDAATQVTPFIAGEIAALQSEAYAETLAGGGVSPFALATDAKTTMSTPLFLGAKLSGVWTDWFGVTAHPFLSLAWVHEFSPDRNVTGQLVALPGAGFTVSGPRAASDLAQVKAGLELTNGTPLSVFAKFGGEFAPSVTYYGGQVGVKYAF</sequence>
<dbReference type="InterPro" id="IPR036938">
    <property type="entry name" value="PAP2/HPO_sf"/>
</dbReference>
<dbReference type="Pfam" id="PF01569">
    <property type="entry name" value="PAP2"/>
    <property type="match status" value="1"/>
</dbReference>
<organism evidence="3 4">
    <name type="scientific">Rhodoblastus acidophilus</name>
    <name type="common">Rhodopseudomonas acidophila</name>
    <dbReference type="NCBI Taxonomy" id="1074"/>
    <lineage>
        <taxon>Bacteria</taxon>
        <taxon>Pseudomonadati</taxon>
        <taxon>Pseudomonadota</taxon>
        <taxon>Alphaproteobacteria</taxon>
        <taxon>Hyphomicrobiales</taxon>
        <taxon>Rhodoblastaceae</taxon>
        <taxon>Rhodoblastus</taxon>
    </lineage>
</organism>
<feature type="domain" description="Autotransporter" evidence="2">
    <location>
        <begin position="796"/>
        <end position="1079"/>
    </location>
</feature>
<proteinExistence type="predicted"/>
<dbReference type="RefSeq" id="WP_088521593.1">
    <property type="nucleotide sequence ID" value="NZ_FYDG01000009.1"/>
</dbReference>